<dbReference type="InterPro" id="IPR010401">
    <property type="entry name" value="AGL/Gdb1"/>
</dbReference>
<dbReference type="FunFam" id="1.50.10.10:FF:000073">
    <property type="entry name" value="Glycogen debranching enzyme, hypothetical (TreX-like)"/>
    <property type="match status" value="1"/>
</dbReference>
<dbReference type="AlphaFoldDB" id="A0A7X0SBD9"/>
<protein>
    <submittedName>
        <fullName evidence="3">Amylo-alpha-1,6-glucosidase</fullName>
    </submittedName>
</protein>
<dbReference type="PANTHER" id="PTHR10569:SF2">
    <property type="entry name" value="GLYCOGEN DEBRANCHING ENZYME"/>
    <property type="match status" value="1"/>
</dbReference>
<evidence type="ECO:0000313" key="3">
    <source>
        <dbReference type="EMBL" id="MBB6714444.1"/>
    </source>
</evidence>
<reference evidence="3 4" key="1">
    <citation type="submission" date="2020-08" db="EMBL/GenBank/DDBJ databases">
        <title>Clostridia isolated from Swiss meat.</title>
        <authorList>
            <person name="Wambui J."/>
            <person name="Stevens M.J.A."/>
            <person name="Stephan R."/>
        </authorList>
    </citation>
    <scope>NUCLEOTIDE SEQUENCE [LARGE SCALE GENOMIC DNA]</scope>
    <source>
        <strain evidence="3 4">CM001</strain>
    </source>
</reference>
<dbReference type="GO" id="GO:0004134">
    <property type="term" value="F:4-alpha-glucanotransferase activity"/>
    <property type="evidence" value="ECO:0007669"/>
    <property type="project" value="InterPro"/>
</dbReference>
<dbReference type="NCBIfam" id="TIGR01561">
    <property type="entry name" value="gde_arch"/>
    <property type="match status" value="1"/>
</dbReference>
<dbReference type="PANTHER" id="PTHR10569">
    <property type="entry name" value="GLYCOGEN DEBRANCHING ENZYME"/>
    <property type="match status" value="1"/>
</dbReference>
<comment type="caution">
    <text evidence="3">The sequence shown here is derived from an EMBL/GenBank/DDBJ whole genome shotgun (WGS) entry which is preliminary data.</text>
</comment>
<dbReference type="SUPFAM" id="SSF48208">
    <property type="entry name" value="Six-hairpin glycosidases"/>
    <property type="match status" value="1"/>
</dbReference>
<accession>A0A7X0SBD9</accession>
<sequence>MRFSKNSFSSYDRGIEKEWILTNGRSGFSGSTIIGANSRKYHGLLIAAIKSPDERYMVLPKVEETLILNNKLYPLTSTKYIGETIEGFKNLQSFTHEGIPIYRYLACGVDIQKRVFLQYGKNTAIIEYKIKGNGQEGILKLTPFVSFRNPGECSSLDNLTFEKTITEKGFKLIPKTKKDIKINLFATSGETKNEEEIFTDYVFYDVDITSGDKCIEQYYIPGSIEIEFNEDTEKTVYFIATIEKEIPTNIEEIVEQEEIRIEKLKNTFNDDRPIAKYLPLGADNFIVDRDSINSKTILAGYPWFLDWGRDTMIAITGLTMSTNRLEDAKDILKSFSLYEKNGLIPNMFPDFGQEPLYNTVDASLWYVKGIYDYLLYSDSEESVTFIKDEIYPTIKKIIDSYKKGTDFSIGMKDDYLIWAGDGLDQVTWMDVRVNDIVVTPRHGKPVEINALWYNALKITSLLANKFGDSEGNEYEELAIKVKNSFENKFWNEKDKCLYDVVNDNESDASIRPNQIWAVSLPFSILDREKEKAVVNTVYKELYTPYGLRSLSRNHEDYKPMYIGKLFERDMAYHQGTVWGFPLGGFLTAYCKVNDYSKESVEFVDNCLKDMESHIQDQCLCGIAEIFDGEAPHHGRGCYTQAWSVGEIIRVYYEDVLGNIDKLNKVHTKLFVG</sequence>
<dbReference type="Pfam" id="PF06202">
    <property type="entry name" value="GDE_C"/>
    <property type="match status" value="1"/>
</dbReference>
<organism evidence="3 4">
    <name type="scientific">Clostridium gasigenes</name>
    <dbReference type="NCBI Taxonomy" id="94869"/>
    <lineage>
        <taxon>Bacteria</taxon>
        <taxon>Bacillati</taxon>
        <taxon>Bacillota</taxon>
        <taxon>Clostridia</taxon>
        <taxon>Eubacteriales</taxon>
        <taxon>Clostridiaceae</taxon>
        <taxon>Clostridium</taxon>
    </lineage>
</organism>
<dbReference type="Gene3D" id="1.50.10.10">
    <property type="match status" value="1"/>
</dbReference>
<dbReference type="InterPro" id="IPR032790">
    <property type="entry name" value="GDE_C"/>
</dbReference>
<dbReference type="Pfam" id="PF12439">
    <property type="entry name" value="GDE_N"/>
    <property type="match status" value="1"/>
</dbReference>
<dbReference type="InterPro" id="IPR008928">
    <property type="entry name" value="6-hairpin_glycosidase_sf"/>
</dbReference>
<dbReference type="InterPro" id="IPR006451">
    <property type="entry name" value="Glycogen_debranch_arc"/>
</dbReference>
<feature type="domain" description="Glycogen debranching enzyme C-terminal" evidence="1">
    <location>
        <begin position="282"/>
        <end position="649"/>
    </location>
</feature>
<name>A0A7X0SBD9_9CLOT</name>
<dbReference type="RefSeq" id="WP_185164031.1">
    <property type="nucleotide sequence ID" value="NZ_JACKWY010000003.1"/>
</dbReference>
<dbReference type="GO" id="GO:0005980">
    <property type="term" value="P:glycogen catabolic process"/>
    <property type="evidence" value="ECO:0007669"/>
    <property type="project" value="InterPro"/>
</dbReference>
<evidence type="ECO:0000259" key="1">
    <source>
        <dbReference type="Pfam" id="PF06202"/>
    </source>
</evidence>
<dbReference type="EMBL" id="JACKWY010000003">
    <property type="protein sequence ID" value="MBB6714444.1"/>
    <property type="molecule type" value="Genomic_DNA"/>
</dbReference>
<gene>
    <name evidence="3" type="ORF">H7E68_06835</name>
</gene>
<dbReference type="GO" id="GO:0004135">
    <property type="term" value="F:amylo-alpha-1,6-glucosidase activity"/>
    <property type="evidence" value="ECO:0007669"/>
    <property type="project" value="InterPro"/>
</dbReference>
<evidence type="ECO:0000313" key="4">
    <source>
        <dbReference type="Proteomes" id="UP000585258"/>
    </source>
</evidence>
<dbReference type="InterPro" id="IPR024742">
    <property type="entry name" value="Glycogen_debranch_N"/>
</dbReference>
<evidence type="ECO:0000259" key="2">
    <source>
        <dbReference type="Pfam" id="PF12439"/>
    </source>
</evidence>
<proteinExistence type="predicted"/>
<dbReference type="Proteomes" id="UP000585258">
    <property type="component" value="Unassembled WGS sequence"/>
</dbReference>
<dbReference type="InterPro" id="IPR012341">
    <property type="entry name" value="6hp_glycosidase-like_sf"/>
</dbReference>
<feature type="domain" description="Glycogen debranching enzyme bacterial and archaeal type N-terminal" evidence="2">
    <location>
        <begin position="17"/>
        <end position="234"/>
    </location>
</feature>